<dbReference type="PANTHER" id="PTHR32024:SF1">
    <property type="entry name" value="KTR SYSTEM POTASSIUM UPTAKE PROTEIN B"/>
    <property type="match status" value="1"/>
</dbReference>
<comment type="subcellular location">
    <subcellularLocation>
        <location evidence="1">Cell membrane</location>
        <topology evidence="1">Multi-pass membrane protein</topology>
    </subcellularLocation>
</comment>
<evidence type="ECO:0000313" key="9">
    <source>
        <dbReference type="EMBL" id="MBL3655803.1"/>
    </source>
</evidence>
<feature type="transmembrane region" description="Helical" evidence="8">
    <location>
        <begin position="487"/>
        <end position="508"/>
    </location>
</feature>
<accession>A0A937F891</accession>
<feature type="transmembrane region" description="Helical" evidence="8">
    <location>
        <begin position="364"/>
        <end position="386"/>
    </location>
</feature>
<evidence type="ECO:0000256" key="3">
    <source>
        <dbReference type="ARBA" id="ARBA00022475"/>
    </source>
</evidence>
<dbReference type="GO" id="GO:0005886">
    <property type="term" value="C:plasma membrane"/>
    <property type="evidence" value="ECO:0007669"/>
    <property type="project" value="UniProtKB-SubCell"/>
</dbReference>
<evidence type="ECO:0000256" key="6">
    <source>
        <dbReference type="ARBA" id="ARBA00023065"/>
    </source>
</evidence>
<feature type="transmembrane region" description="Helical" evidence="8">
    <location>
        <begin position="422"/>
        <end position="441"/>
    </location>
</feature>
<gene>
    <name evidence="9" type="ORF">JL102_06660</name>
</gene>
<feature type="transmembrane region" description="Helical" evidence="8">
    <location>
        <begin position="311"/>
        <end position="335"/>
    </location>
</feature>
<evidence type="ECO:0000256" key="1">
    <source>
        <dbReference type="ARBA" id="ARBA00004651"/>
    </source>
</evidence>
<dbReference type="Proteomes" id="UP000659388">
    <property type="component" value="Unassembled WGS sequence"/>
</dbReference>
<keyword evidence="3" id="KW-1003">Cell membrane</keyword>
<feature type="transmembrane region" description="Helical" evidence="8">
    <location>
        <begin position="5"/>
        <end position="23"/>
    </location>
</feature>
<feature type="transmembrane region" description="Helical" evidence="8">
    <location>
        <begin position="278"/>
        <end position="299"/>
    </location>
</feature>
<evidence type="ECO:0000256" key="4">
    <source>
        <dbReference type="ARBA" id="ARBA00022692"/>
    </source>
</evidence>
<dbReference type="EMBL" id="JAESIY010000003">
    <property type="protein sequence ID" value="MBL3655803.1"/>
    <property type="molecule type" value="Genomic_DNA"/>
</dbReference>
<dbReference type="Pfam" id="PF02386">
    <property type="entry name" value="TrkH"/>
    <property type="match status" value="1"/>
</dbReference>
<comment type="caution">
    <text evidence="9">The sequence shown here is derived from an EMBL/GenBank/DDBJ whole genome shotgun (WGS) entry which is preliminary data.</text>
</comment>
<feature type="transmembrane region" description="Helical" evidence="8">
    <location>
        <begin position="92"/>
        <end position="116"/>
    </location>
</feature>
<sequence length="583" mass="65092">MLDKGLFFISLIAFISVIVEAGFKLPEWATDSIQFYYLICIFSFIATLSVRVITTFLYGKSTKKILFSEYFLFAILVIILFFHWLVPEGEESKLIIGGIASDLSIIRFHVIVLFIIEFSKRSLQFQKLDLNPAVLFTGSFLLLILIGTLLLMLPKATNNGISLIDALFTSTSAVCVTGLAVLDTSKDFTHFGQVIILILIQVGGLGIMTFTSFFGFFFKRNSSIENTLFIQDFINEKRMSKIVGTTLKIIGFTLFLELLGAILIFLTINEQMSEPGEAVWFSVFHSISAFCNAGFSTLAQGLYDPVVRQVYSLHLIISALIILGGIGFPVIFDVYNSFKYTFSQRFYDWCGESKYRHKGRHLTVHTKIVLVTTTALLVVGFAAYLWSEQHNTLAGLSWYEKIIVSIFGSVTPRTAGFNTVDMTQLAMPTILVYLILMWIGASPGSTGGGLKTTTFAVAVLNTLSIAKHRPRVELFRREITNESVRKAFSVIIMSFLVIGLSVFLVTLYNPEMPLIAVAFECFSAFSTVGLSLGITHDLHMFSKIVIIVTMFIGRVGTLTILVALIRKAKTHTYQYPHESVFIT</sequence>
<evidence type="ECO:0000256" key="2">
    <source>
        <dbReference type="ARBA" id="ARBA00022448"/>
    </source>
</evidence>
<evidence type="ECO:0000256" key="7">
    <source>
        <dbReference type="ARBA" id="ARBA00023136"/>
    </source>
</evidence>
<feature type="transmembrane region" description="Helical" evidence="8">
    <location>
        <begin position="544"/>
        <end position="565"/>
    </location>
</feature>
<dbReference type="GO" id="GO:0008324">
    <property type="term" value="F:monoatomic cation transmembrane transporter activity"/>
    <property type="evidence" value="ECO:0007669"/>
    <property type="project" value="InterPro"/>
</dbReference>
<dbReference type="InterPro" id="IPR003445">
    <property type="entry name" value="Cat_transpt"/>
</dbReference>
<protein>
    <submittedName>
        <fullName evidence="9">ATPase</fullName>
    </submittedName>
</protein>
<keyword evidence="10" id="KW-1185">Reference proteome</keyword>
<keyword evidence="7 8" id="KW-0472">Membrane</keyword>
<evidence type="ECO:0000313" key="10">
    <source>
        <dbReference type="Proteomes" id="UP000659388"/>
    </source>
</evidence>
<feature type="transmembrane region" description="Helical" evidence="8">
    <location>
        <begin position="35"/>
        <end position="58"/>
    </location>
</feature>
<keyword evidence="6" id="KW-0406">Ion transport</keyword>
<organism evidence="9 10">
    <name type="scientific">Fulvivirga sediminis</name>
    <dbReference type="NCBI Taxonomy" id="2803949"/>
    <lineage>
        <taxon>Bacteria</taxon>
        <taxon>Pseudomonadati</taxon>
        <taxon>Bacteroidota</taxon>
        <taxon>Cytophagia</taxon>
        <taxon>Cytophagales</taxon>
        <taxon>Fulvivirgaceae</taxon>
        <taxon>Fulvivirga</taxon>
    </lineage>
</organism>
<feature type="transmembrane region" description="Helical" evidence="8">
    <location>
        <begin position="70"/>
        <end position="86"/>
    </location>
</feature>
<feature type="transmembrane region" description="Helical" evidence="8">
    <location>
        <begin position="392"/>
        <end position="410"/>
    </location>
</feature>
<evidence type="ECO:0000256" key="5">
    <source>
        <dbReference type="ARBA" id="ARBA00022989"/>
    </source>
</evidence>
<feature type="transmembrane region" description="Helical" evidence="8">
    <location>
        <begin position="160"/>
        <end position="182"/>
    </location>
</feature>
<feature type="transmembrane region" description="Helical" evidence="8">
    <location>
        <begin position="194"/>
        <end position="218"/>
    </location>
</feature>
<dbReference type="PANTHER" id="PTHR32024">
    <property type="entry name" value="TRK SYSTEM POTASSIUM UPTAKE PROTEIN TRKG-RELATED"/>
    <property type="match status" value="1"/>
</dbReference>
<feature type="transmembrane region" description="Helical" evidence="8">
    <location>
        <begin position="128"/>
        <end position="154"/>
    </location>
</feature>
<keyword evidence="5 8" id="KW-1133">Transmembrane helix</keyword>
<name>A0A937F891_9BACT</name>
<keyword evidence="2" id="KW-0813">Transport</keyword>
<keyword evidence="4 8" id="KW-0812">Transmembrane</keyword>
<feature type="transmembrane region" description="Helical" evidence="8">
    <location>
        <begin position="249"/>
        <end position="266"/>
    </location>
</feature>
<evidence type="ECO:0000256" key="8">
    <source>
        <dbReference type="SAM" id="Phobius"/>
    </source>
</evidence>
<reference evidence="9" key="1">
    <citation type="submission" date="2021-01" db="EMBL/GenBank/DDBJ databases">
        <title>Fulvivirga kasyanovii gen. nov., sp nov., a novel member of the phylum Bacteroidetes isolated from seawater in a mussel farm.</title>
        <authorList>
            <person name="Zhao L.-H."/>
            <person name="Wang Z.-J."/>
        </authorList>
    </citation>
    <scope>NUCLEOTIDE SEQUENCE</scope>
    <source>
        <strain evidence="9">2943</strain>
    </source>
</reference>
<dbReference type="GO" id="GO:0030001">
    <property type="term" value="P:metal ion transport"/>
    <property type="evidence" value="ECO:0007669"/>
    <property type="project" value="UniProtKB-ARBA"/>
</dbReference>
<proteinExistence type="predicted"/>
<dbReference type="AlphaFoldDB" id="A0A937F891"/>